<gene>
    <name evidence="3" type="ORF">GVT53_02720</name>
</gene>
<feature type="compositionally biased region" description="Pro residues" evidence="1">
    <location>
        <begin position="44"/>
        <end position="60"/>
    </location>
</feature>
<evidence type="ECO:0000313" key="3">
    <source>
        <dbReference type="EMBL" id="QII43636.1"/>
    </source>
</evidence>
<feature type="signal peptide" evidence="2">
    <location>
        <begin position="1"/>
        <end position="26"/>
    </location>
</feature>
<organism evidence="3 4">
    <name type="scientific">Flagellimonas oceani</name>
    <dbReference type="NCBI Taxonomy" id="2698672"/>
    <lineage>
        <taxon>Bacteria</taxon>
        <taxon>Pseudomonadati</taxon>
        <taxon>Bacteroidota</taxon>
        <taxon>Flavobacteriia</taxon>
        <taxon>Flavobacteriales</taxon>
        <taxon>Flavobacteriaceae</taxon>
        <taxon>Flagellimonas</taxon>
    </lineage>
</organism>
<evidence type="ECO:0000313" key="4">
    <source>
        <dbReference type="Proteomes" id="UP000502928"/>
    </source>
</evidence>
<feature type="region of interest" description="Disordered" evidence="1">
    <location>
        <begin position="35"/>
        <end position="60"/>
    </location>
</feature>
<keyword evidence="4" id="KW-1185">Reference proteome</keyword>
<dbReference type="EMBL" id="CP049616">
    <property type="protein sequence ID" value="QII43636.1"/>
    <property type="molecule type" value="Genomic_DNA"/>
</dbReference>
<evidence type="ECO:0000256" key="1">
    <source>
        <dbReference type="SAM" id="MobiDB-lite"/>
    </source>
</evidence>
<accession>A0A6G7IYK4</accession>
<dbReference type="AlphaFoldDB" id="A0A6G7IYK4"/>
<feature type="chain" id="PRO_5026204384" evidence="2">
    <location>
        <begin position="27"/>
        <end position="60"/>
    </location>
</feature>
<dbReference type="RefSeq" id="WP_166247305.1">
    <property type="nucleotide sequence ID" value="NZ_CP049616.1"/>
</dbReference>
<reference evidence="3 4" key="1">
    <citation type="submission" date="2020-02" db="EMBL/GenBank/DDBJ databases">
        <title>Complete genome of Muricauda sp. 501str8.</title>
        <authorList>
            <person name="Dong B."/>
            <person name="Zhu S."/>
            <person name="Yang J."/>
            <person name="Chen J."/>
        </authorList>
    </citation>
    <scope>NUCLEOTIDE SEQUENCE [LARGE SCALE GENOMIC DNA]</scope>
    <source>
        <strain evidence="3 4">501str8</strain>
    </source>
</reference>
<keyword evidence="2" id="KW-0732">Signal</keyword>
<protein>
    <submittedName>
        <fullName evidence="3">Uncharacterized protein</fullName>
    </submittedName>
</protein>
<dbReference type="PROSITE" id="PS51257">
    <property type="entry name" value="PROKAR_LIPOPROTEIN"/>
    <property type="match status" value="1"/>
</dbReference>
<sequence>MKKVFLALMAVVLNMFLFSCSTTDTAEIASEYDMVATEGDDQDPTPPPPPPPPPPGGGDQ</sequence>
<dbReference type="KEGG" id="mut:GVT53_02720"/>
<dbReference type="Proteomes" id="UP000502928">
    <property type="component" value="Chromosome"/>
</dbReference>
<evidence type="ECO:0000256" key="2">
    <source>
        <dbReference type="SAM" id="SignalP"/>
    </source>
</evidence>
<proteinExistence type="predicted"/>
<name>A0A6G7IYK4_9FLAO</name>